<keyword evidence="4" id="KW-0677">Repeat</keyword>
<gene>
    <name evidence="9" type="ORF">PACLA_8A088877</name>
</gene>
<dbReference type="InterPro" id="IPR018114">
    <property type="entry name" value="TRYPSIN_HIS"/>
</dbReference>
<evidence type="ECO:0000256" key="8">
    <source>
        <dbReference type="PROSITE-ProRule" id="PRU00302"/>
    </source>
</evidence>
<dbReference type="Proteomes" id="UP001152795">
    <property type="component" value="Unassembled WGS sequence"/>
</dbReference>
<feature type="non-terminal residue" evidence="9">
    <location>
        <position position="199"/>
    </location>
</feature>
<evidence type="ECO:0000256" key="7">
    <source>
        <dbReference type="ARBA" id="ARBA00023180"/>
    </source>
</evidence>
<dbReference type="FunFam" id="2.10.70.10:FF:000011">
    <property type="entry name" value="CUB and sushi domain-containing protein 3 isoform A"/>
    <property type="match status" value="1"/>
</dbReference>
<dbReference type="GO" id="GO:0006508">
    <property type="term" value="P:proteolysis"/>
    <property type="evidence" value="ECO:0007669"/>
    <property type="project" value="UniProtKB-KW"/>
</dbReference>
<evidence type="ECO:0000256" key="1">
    <source>
        <dbReference type="ARBA" id="ARBA00004370"/>
    </source>
</evidence>
<keyword evidence="10" id="KW-1185">Reference proteome</keyword>
<evidence type="ECO:0000313" key="9">
    <source>
        <dbReference type="EMBL" id="CAB4025741.1"/>
    </source>
</evidence>
<dbReference type="PANTHER" id="PTHR46393">
    <property type="entry name" value="SUSHI DOMAIN-CONTAINING PROTEIN"/>
    <property type="match status" value="1"/>
</dbReference>
<keyword evidence="5" id="KW-0472">Membrane</keyword>
<comment type="caution">
    <text evidence="8">Lacks conserved residue(s) required for the propagation of feature annotation.</text>
</comment>
<dbReference type="Gene3D" id="2.10.70.10">
    <property type="entry name" value="Complement Module, domain 1"/>
    <property type="match status" value="1"/>
</dbReference>
<dbReference type="InterPro" id="IPR035976">
    <property type="entry name" value="Sushi/SCR/CCP_sf"/>
</dbReference>
<dbReference type="OrthoDB" id="6380398at2759"/>
<dbReference type="InterPro" id="IPR043504">
    <property type="entry name" value="Peptidase_S1_PA_chymotrypsin"/>
</dbReference>
<keyword evidence="9" id="KW-0645">Protease</keyword>
<keyword evidence="3" id="KW-0732">Signal</keyword>
<comment type="subcellular location">
    <subcellularLocation>
        <location evidence="1">Membrane</location>
    </subcellularLocation>
</comment>
<dbReference type="PROSITE" id="PS50240">
    <property type="entry name" value="TRYPSIN_DOM"/>
    <property type="match status" value="1"/>
</dbReference>
<dbReference type="GO" id="GO:0016020">
    <property type="term" value="C:membrane"/>
    <property type="evidence" value="ECO:0007669"/>
    <property type="project" value="UniProtKB-SubCell"/>
</dbReference>
<dbReference type="SUPFAM" id="SSF50494">
    <property type="entry name" value="Trypsin-like serine proteases"/>
    <property type="match status" value="1"/>
</dbReference>
<keyword evidence="7" id="KW-0325">Glycoprotein</keyword>
<keyword evidence="6 8" id="KW-1015">Disulfide bond</keyword>
<dbReference type="SMART" id="SM00032">
    <property type="entry name" value="CCP"/>
    <property type="match status" value="1"/>
</dbReference>
<dbReference type="PANTHER" id="PTHR46393:SF7">
    <property type="entry name" value="COMPLEMENT C2"/>
    <property type="match status" value="1"/>
</dbReference>
<comment type="caution">
    <text evidence="9">The sequence shown here is derived from an EMBL/GenBank/DDBJ whole genome shotgun (WGS) entry which is preliminary data.</text>
</comment>
<evidence type="ECO:0000313" key="10">
    <source>
        <dbReference type="Proteomes" id="UP001152795"/>
    </source>
</evidence>
<dbReference type="Pfam" id="PF00084">
    <property type="entry name" value="Sushi"/>
    <property type="match status" value="1"/>
</dbReference>
<dbReference type="PROSITE" id="PS50923">
    <property type="entry name" value="SUSHI"/>
    <property type="match status" value="1"/>
</dbReference>
<dbReference type="InterPro" id="IPR001254">
    <property type="entry name" value="Trypsin_dom"/>
</dbReference>
<evidence type="ECO:0000256" key="6">
    <source>
        <dbReference type="ARBA" id="ARBA00023157"/>
    </source>
</evidence>
<dbReference type="InterPro" id="IPR009003">
    <property type="entry name" value="Peptidase_S1_PA"/>
</dbReference>
<keyword evidence="2 8" id="KW-0768">Sushi</keyword>
<accession>A0A7D9L5L7</accession>
<dbReference type="Gene3D" id="2.40.10.10">
    <property type="entry name" value="Trypsin-like serine proteases"/>
    <property type="match status" value="1"/>
</dbReference>
<dbReference type="CDD" id="cd00033">
    <property type="entry name" value="CCP"/>
    <property type="match status" value="1"/>
</dbReference>
<dbReference type="GO" id="GO:0004252">
    <property type="term" value="F:serine-type endopeptidase activity"/>
    <property type="evidence" value="ECO:0007669"/>
    <property type="project" value="InterPro"/>
</dbReference>
<evidence type="ECO:0000256" key="2">
    <source>
        <dbReference type="ARBA" id="ARBA00022659"/>
    </source>
</evidence>
<dbReference type="InterPro" id="IPR000436">
    <property type="entry name" value="Sushi_SCR_CCP_dom"/>
</dbReference>
<sequence>VNAKRPCGRGLLRNVKLPPHTKISLKQRKANHITVVCNKEYYFSKGENTRHLSCRILRTLQNNQIPHCKEKRCPKPDIPENGRILGSKFFIGSTVQFSCNSGFTLYGSRKRTCQDDKTWNGTVAVCDNGNYSECGTSSFKPFHARARIVGGKIANEGSWPWAVRILIGDKHACGGTLINQEFVLTAAHCFGVDKTDLHE</sequence>
<dbReference type="PROSITE" id="PS00134">
    <property type="entry name" value="TRYPSIN_HIS"/>
    <property type="match status" value="1"/>
</dbReference>
<name>A0A7D9L5L7_PARCT</name>
<proteinExistence type="predicted"/>
<dbReference type="AlphaFoldDB" id="A0A7D9L5L7"/>
<dbReference type="SUPFAM" id="SSF57535">
    <property type="entry name" value="Complement control module/SCR domain"/>
    <property type="match status" value="1"/>
</dbReference>
<reference evidence="9" key="1">
    <citation type="submission" date="2020-04" db="EMBL/GenBank/DDBJ databases">
        <authorList>
            <person name="Alioto T."/>
            <person name="Alioto T."/>
            <person name="Gomez Garrido J."/>
        </authorList>
    </citation>
    <scope>NUCLEOTIDE SEQUENCE</scope>
    <source>
        <strain evidence="9">A484AB</strain>
    </source>
</reference>
<feature type="disulfide bond" evidence="8">
    <location>
        <begin position="99"/>
        <end position="126"/>
    </location>
</feature>
<organism evidence="9 10">
    <name type="scientific">Paramuricea clavata</name>
    <name type="common">Red gorgonian</name>
    <name type="synonym">Violescent sea-whip</name>
    <dbReference type="NCBI Taxonomy" id="317549"/>
    <lineage>
        <taxon>Eukaryota</taxon>
        <taxon>Metazoa</taxon>
        <taxon>Cnidaria</taxon>
        <taxon>Anthozoa</taxon>
        <taxon>Octocorallia</taxon>
        <taxon>Malacalcyonacea</taxon>
        <taxon>Plexauridae</taxon>
        <taxon>Paramuricea</taxon>
    </lineage>
</organism>
<evidence type="ECO:0000256" key="4">
    <source>
        <dbReference type="ARBA" id="ARBA00022737"/>
    </source>
</evidence>
<keyword evidence="9" id="KW-0378">Hydrolase</keyword>
<protein>
    <submittedName>
        <fullName evidence="9">Mannan-binding lectin serine protease 1-like</fullName>
    </submittedName>
</protein>
<evidence type="ECO:0000256" key="3">
    <source>
        <dbReference type="ARBA" id="ARBA00022729"/>
    </source>
</evidence>
<dbReference type="Pfam" id="PF00089">
    <property type="entry name" value="Trypsin"/>
    <property type="match status" value="1"/>
</dbReference>
<dbReference type="EMBL" id="CACRXK020013794">
    <property type="protein sequence ID" value="CAB4025741.1"/>
    <property type="molecule type" value="Genomic_DNA"/>
</dbReference>
<evidence type="ECO:0000256" key="5">
    <source>
        <dbReference type="ARBA" id="ARBA00023136"/>
    </source>
</evidence>